<organism evidence="2 3">
    <name type="scientific">Bifidobacterium breve</name>
    <dbReference type="NCBI Taxonomy" id="1685"/>
    <lineage>
        <taxon>Bacteria</taxon>
        <taxon>Bacillati</taxon>
        <taxon>Actinomycetota</taxon>
        <taxon>Actinomycetes</taxon>
        <taxon>Bifidobacteriales</taxon>
        <taxon>Bifidobacteriaceae</taxon>
        <taxon>Bifidobacterium</taxon>
    </lineage>
</organism>
<dbReference type="Pfam" id="PF07751">
    <property type="entry name" value="Abi_2"/>
    <property type="match status" value="1"/>
</dbReference>
<name>A0AAW7LK19_BIFBR</name>
<evidence type="ECO:0000256" key="1">
    <source>
        <dbReference type="SAM" id="MobiDB-lite"/>
    </source>
</evidence>
<dbReference type="Proteomes" id="UP001169990">
    <property type="component" value="Unassembled WGS sequence"/>
</dbReference>
<comment type="caution">
    <text evidence="2">The sequence shown here is derived from an EMBL/GenBank/DDBJ whole genome shotgun (WGS) entry which is preliminary data.</text>
</comment>
<gene>
    <name evidence="2" type="ORF">DC496_09570</name>
</gene>
<feature type="region of interest" description="Disordered" evidence="1">
    <location>
        <begin position="344"/>
        <end position="369"/>
    </location>
</feature>
<dbReference type="InterPro" id="IPR011664">
    <property type="entry name" value="Abi_system_AbiD/AbiF-like"/>
</dbReference>
<protein>
    <submittedName>
        <fullName evidence="2">Abi family protein</fullName>
    </submittedName>
</protein>
<reference evidence="2" key="2">
    <citation type="journal article" date="2022" name="3 Biotech.">
        <title>Isomaltooligosaccharides utilization and genomic characterization of human infant anti-inflammatory Bifidobacterium longum and Bifidobacterium breve strains.</title>
        <authorList>
            <person name="Sharma S."/>
            <person name="Singh S."/>
            <person name="Chaudhary V."/>
            <person name="Mantri S."/>
            <person name="Chander A."/>
            <person name="Maurya R."/>
            <person name="Rajarammohan S."/>
            <person name="Singh R.P."/>
            <person name="Rishi P."/>
            <person name="Bishnoi M."/>
            <person name="Bhadada S.K."/>
            <person name="Kondepudi K.K."/>
        </authorList>
    </citation>
    <scope>NUCLEOTIDE SEQUENCE</scope>
    <source>
        <strain evidence="2">Bif11</strain>
    </source>
</reference>
<reference evidence="2" key="1">
    <citation type="submission" date="2018-05" db="EMBL/GenBank/DDBJ databases">
        <authorList>
            <person name="Kondepudi K.K."/>
            <person name="Singh S."/>
            <person name="Chaudhry V."/>
            <person name="Mantri S."/>
            <person name="Bhadada S."/>
            <person name="Bishnoi M."/>
            <person name="Kaur J."/>
            <person name="Sharma S."/>
            <person name="Bhatia R."/>
        </authorList>
    </citation>
    <scope>NUCLEOTIDE SEQUENCE</scope>
    <source>
        <strain evidence="2">Bif11</strain>
    </source>
</reference>
<proteinExistence type="predicted"/>
<sequence>MEVSVEEKCSTHQRRRRALSVDEQCQLLARHGIKFEQCCREDAKHFLKDNTYFFKLKAFDNNFVRDDKGTYLNLDFAYLKDLSTIDFEFRVLILRMTGDIEHALRVRFNNLLSQVNEDGYQVIRDYEDEQAKYYEKNGRIYDSDSCYQQSVYTKGMIDKFLKDKPVWLFWETCTFSNLIRCYRSFLTHRRFQDVTYSLLYGVRLLRNAASHHNCLLIPSQEDIKRTEDLDKLLKVFLPDSKESAKTLKLAETDPLIHDFACVLIAHINLVQSIGMRSGVVKQIELFIKRMRRHYDWYHNSESVHDHLTQQFDAIELLLTRAIEFNQMRDDEVLSEYQKDLLRQPYRRPVRRGPRRASKRARERQQLPAQNIALYSAKGTELKQG</sequence>
<accession>A0AAW7LK19</accession>
<dbReference type="AlphaFoldDB" id="A0AAW7LK19"/>
<dbReference type="EMBL" id="QELD01000020">
    <property type="protein sequence ID" value="MDN4188555.1"/>
    <property type="molecule type" value="Genomic_DNA"/>
</dbReference>
<evidence type="ECO:0000313" key="3">
    <source>
        <dbReference type="Proteomes" id="UP001169990"/>
    </source>
</evidence>
<feature type="compositionally biased region" description="Basic residues" evidence="1">
    <location>
        <begin position="344"/>
        <end position="361"/>
    </location>
</feature>
<evidence type="ECO:0000313" key="2">
    <source>
        <dbReference type="EMBL" id="MDN4188555.1"/>
    </source>
</evidence>